<sequence length="211" mass="22293">MSETRPLPFGLILAGGRSSRMGLDRPKPLLDIAGRSMVGRVSDRLRPFVAQLLIATDRPELYADLGALAIPDEVPGYAGPLAGLQAGARHALRAGVRGAGLVSAPADTPFLPMDLVPRLLDGSGEDELRVAACSDRLHPTCAFWPATALRRLDALPLDAAQAPSLLRVMREHGFTTVPFPPADTGPGADPFFNVNTPAELETARAFAVSRG</sequence>
<comment type="subunit">
    <text evidence="8">Monomer.</text>
</comment>
<dbReference type="AlphaFoldDB" id="A0A3A1WLS7"/>
<dbReference type="PANTHER" id="PTHR19136">
    <property type="entry name" value="MOLYBDENUM COFACTOR GUANYLYLTRANSFERASE"/>
    <property type="match status" value="1"/>
</dbReference>
<gene>
    <name evidence="8" type="primary">mobA</name>
    <name evidence="10" type="ORF">D3218_05685</name>
</gene>
<dbReference type="GO" id="GO:0005737">
    <property type="term" value="C:cytoplasm"/>
    <property type="evidence" value="ECO:0007669"/>
    <property type="project" value="UniProtKB-SubCell"/>
</dbReference>
<proteinExistence type="inferred from homology"/>
<keyword evidence="2 8" id="KW-0808">Transferase</keyword>
<evidence type="ECO:0000256" key="6">
    <source>
        <dbReference type="ARBA" id="ARBA00023134"/>
    </source>
</evidence>
<dbReference type="OrthoDB" id="9788394at2"/>
<comment type="caution">
    <text evidence="8">Lacks conserved residue(s) required for the propagation of feature annotation.</text>
</comment>
<evidence type="ECO:0000313" key="10">
    <source>
        <dbReference type="EMBL" id="RIY01821.1"/>
    </source>
</evidence>
<feature type="binding site" evidence="8">
    <location>
        <position position="27"/>
    </location>
    <ligand>
        <name>GTP</name>
        <dbReference type="ChEBI" id="CHEBI:37565"/>
    </ligand>
</feature>
<feature type="binding site" evidence="8">
    <location>
        <begin position="13"/>
        <end position="15"/>
    </location>
    <ligand>
        <name>GTP</name>
        <dbReference type="ChEBI" id="CHEBI:37565"/>
    </ligand>
</feature>
<evidence type="ECO:0000256" key="3">
    <source>
        <dbReference type="ARBA" id="ARBA00022723"/>
    </source>
</evidence>
<comment type="cofactor">
    <cofactor evidence="8">
        <name>Mg(2+)</name>
        <dbReference type="ChEBI" id="CHEBI:18420"/>
    </cofactor>
</comment>
<evidence type="ECO:0000256" key="2">
    <source>
        <dbReference type="ARBA" id="ARBA00022679"/>
    </source>
</evidence>
<keyword evidence="3 8" id="KW-0479">Metal-binding</keyword>
<feature type="binding site" evidence="8">
    <location>
        <position position="107"/>
    </location>
    <ligand>
        <name>GTP</name>
        <dbReference type="ChEBI" id="CHEBI:37565"/>
    </ligand>
</feature>
<dbReference type="PANTHER" id="PTHR19136:SF81">
    <property type="entry name" value="MOLYBDENUM COFACTOR GUANYLYLTRANSFERASE"/>
    <property type="match status" value="1"/>
</dbReference>
<accession>A0A3A1WLS7</accession>
<feature type="binding site" evidence="8">
    <location>
        <position position="72"/>
    </location>
    <ligand>
        <name>GTP</name>
        <dbReference type="ChEBI" id="CHEBI:37565"/>
    </ligand>
</feature>
<keyword evidence="1 8" id="KW-0963">Cytoplasm</keyword>
<keyword evidence="7 8" id="KW-0501">Molybdenum cofactor biosynthesis</keyword>
<dbReference type="Pfam" id="PF12804">
    <property type="entry name" value="NTP_transf_3"/>
    <property type="match status" value="1"/>
</dbReference>
<comment type="caution">
    <text evidence="10">The sequence shown here is derived from an EMBL/GenBank/DDBJ whole genome shotgun (WGS) entry which is preliminary data.</text>
</comment>
<comment type="catalytic activity">
    <reaction evidence="8">
        <text>Mo-molybdopterin + GTP + H(+) = Mo-molybdopterin guanine dinucleotide + diphosphate</text>
        <dbReference type="Rhea" id="RHEA:34243"/>
        <dbReference type="ChEBI" id="CHEBI:15378"/>
        <dbReference type="ChEBI" id="CHEBI:33019"/>
        <dbReference type="ChEBI" id="CHEBI:37565"/>
        <dbReference type="ChEBI" id="CHEBI:71302"/>
        <dbReference type="ChEBI" id="CHEBI:71310"/>
        <dbReference type="EC" id="2.7.7.77"/>
    </reaction>
</comment>
<evidence type="ECO:0000256" key="8">
    <source>
        <dbReference type="HAMAP-Rule" id="MF_00316"/>
    </source>
</evidence>
<dbReference type="EC" id="2.7.7.77" evidence="8"/>
<keyword evidence="4 8" id="KW-0547">Nucleotide-binding</keyword>
<keyword evidence="5 8" id="KW-0460">Magnesium</keyword>
<dbReference type="GO" id="GO:0061603">
    <property type="term" value="F:molybdenum cofactor guanylyltransferase activity"/>
    <property type="evidence" value="ECO:0007669"/>
    <property type="project" value="UniProtKB-EC"/>
</dbReference>
<dbReference type="InterPro" id="IPR029044">
    <property type="entry name" value="Nucleotide-diphossugar_trans"/>
</dbReference>
<evidence type="ECO:0000256" key="4">
    <source>
        <dbReference type="ARBA" id="ARBA00022741"/>
    </source>
</evidence>
<evidence type="ECO:0000259" key="9">
    <source>
        <dbReference type="Pfam" id="PF12804"/>
    </source>
</evidence>
<evidence type="ECO:0000313" key="11">
    <source>
        <dbReference type="Proteomes" id="UP000265750"/>
    </source>
</evidence>
<dbReference type="Proteomes" id="UP000265750">
    <property type="component" value="Unassembled WGS sequence"/>
</dbReference>
<keyword evidence="10" id="KW-0548">Nucleotidyltransferase</keyword>
<comment type="similarity">
    <text evidence="8">Belongs to the MobA family.</text>
</comment>
<dbReference type="InterPro" id="IPR013482">
    <property type="entry name" value="Molybde_CF_guanTrfase"/>
</dbReference>
<evidence type="ECO:0000256" key="1">
    <source>
        <dbReference type="ARBA" id="ARBA00022490"/>
    </source>
</evidence>
<protein>
    <recommendedName>
        <fullName evidence="8">Molybdenum cofactor guanylyltransferase</fullName>
        <shortName evidence="8">MoCo guanylyltransferase</shortName>
        <ecNumber evidence="8">2.7.7.77</ecNumber>
    </recommendedName>
    <alternativeName>
        <fullName evidence="8">GTP:molybdopterin guanylyltransferase</fullName>
    </alternativeName>
    <alternativeName>
        <fullName evidence="8">Mo-MPT guanylyltransferase</fullName>
    </alternativeName>
    <alternativeName>
        <fullName evidence="8">Molybdopterin guanylyltransferase</fullName>
    </alternativeName>
    <alternativeName>
        <fullName evidence="8">Molybdopterin-guanine dinucleotide synthase</fullName>
        <shortName evidence="8">MGD synthase</shortName>
    </alternativeName>
</protein>
<reference evidence="11" key="1">
    <citation type="submission" date="2018-09" db="EMBL/GenBank/DDBJ databases">
        <authorList>
            <person name="Tuo L."/>
        </authorList>
    </citation>
    <scope>NUCLEOTIDE SEQUENCE [LARGE SCALE GENOMIC DNA]</scope>
    <source>
        <strain evidence="11">M2BS4Y-1</strain>
    </source>
</reference>
<organism evidence="10 11">
    <name type="scientific">Aureimonas flava</name>
    <dbReference type="NCBI Taxonomy" id="2320271"/>
    <lineage>
        <taxon>Bacteria</taxon>
        <taxon>Pseudomonadati</taxon>
        <taxon>Pseudomonadota</taxon>
        <taxon>Alphaproteobacteria</taxon>
        <taxon>Hyphomicrobiales</taxon>
        <taxon>Aurantimonadaceae</taxon>
        <taxon>Aureimonas</taxon>
    </lineage>
</organism>
<evidence type="ECO:0000256" key="7">
    <source>
        <dbReference type="ARBA" id="ARBA00023150"/>
    </source>
</evidence>
<keyword evidence="11" id="KW-1185">Reference proteome</keyword>
<dbReference type="EMBL" id="QYRN01000003">
    <property type="protein sequence ID" value="RIY01821.1"/>
    <property type="molecule type" value="Genomic_DNA"/>
</dbReference>
<dbReference type="InterPro" id="IPR025877">
    <property type="entry name" value="MobA-like_NTP_Trfase"/>
</dbReference>
<feature type="domain" description="MobA-like NTP transferase" evidence="9">
    <location>
        <begin position="10"/>
        <end position="167"/>
    </location>
</feature>
<dbReference type="GO" id="GO:1902758">
    <property type="term" value="P:bis(molybdopterin guanine dinucleotide)molybdenum biosynthetic process"/>
    <property type="evidence" value="ECO:0007669"/>
    <property type="project" value="TreeGrafter"/>
</dbReference>
<comment type="domain">
    <text evidence="8">The N-terminal domain determines nucleotide recognition and specific binding, while the C-terminal domain determines the specific binding to the target protein.</text>
</comment>
<comment type="function">
    <text evidence="8">Transfers a GMP moiety from GTP to Mo-molybdopterin (Mo-MPT) cofactor (Moco or molybdenum cofactor) to form Mo-molybdopterin guanine dinucleotide (Mo-MGD) cofactor.</text>
</comment>
<comment type="subcellular location">
    <subcellularLocation>
        <location evidence="8">Cytoplasm</location>
    </subcellularLocation>
</comment>
<dbReference type="SUPFAM" id="SSF53448">
    <property type="entry name" value="Nucleotide-diphospho-sugar transferases"/>
    <property type="match status" value="1"/>
</dbReference>
<name>A0A3A1WLS7_9HYPH</name>
<dbReference type="RefSeq" id="WP_119538958.1">
    <property type="nucleotide sequence ID" value="NZ_QYRN01000003.1"/>
</dbReference>
<dbReference type="GO" id="GO:0005525">
    <property type="term" value="F:GTP binding"/>
    <property type="evidence" value="ECO:0007669"/>
    <property type="project" value="UniProtKB-UniRule"/>
</dbReference>
<evidence type="ECO:0000256" key="5">
    <source>
        <dbReference type="ARBA" id="ARBA00022842"/>
    </source>
</evidence>
<dbReference type="HAMAP" id="MF_00316">
    <property type="entry name" value="MobA"/>
    <property type="match status" value="1"/>
</dbReference>
<dbReference type="GO" id="GO:0046872">
    <property type="term" value="F:metal ion binding"/>
    <property type="evidence" value="ECO:0007669"/>
    <property type="project" value="UniProtKB-KW"/>
</dbReference>
<dbReference type="Gene3D" id="3.90.550.10">
    <property type="entry name" value="Spore Coat Polysaccharide Biosynthesis Protein SpsA, Chain A"/>
    <property type="match status" value="1"/>
</dbReference>
<feature type="binding site" evidence="8">
    <location>
        <position position="107"/>
    </location>
    <ligand>
        <name>Mg(2+)</name>
        <dbReference type="ChEBI" id="CHEBI:18420"/>
    </ligand>
</feature>
<keyword evidence="6 8" id="KW-0342">GTP-binding</keyword>
<dbReference type="CDD" id="cd02503">
    <property type="entry name" value="MobA"/>
    <property type="match status" value="1"/>
</dbReference>